<keyword evidence="2" id="KW-1185">Reference proteome</keyword>
<name>A0A183B0K7_9TREM</name>
<evidence type="ECO:0000313" key="2">
    <source>
        <dbReference type="Proteomes" id="UP000272942"/>
    </source>
</evidence>
<reference evidence="1 2" key="2">
    <citation type="submission" date="2018-11" db="EMBL/GenBank/DDBJ databases">
        <authorList>
            <consortium name="Pathogen Informatics"/>
        </authorList>
    </citation>
    <scope>NUCLEOTIDE SEQUENCE [LARGE SCALE GENOMIC DNA]</scope>
    <source>
        <strain evidence="1 2">Egypt</strain>
    </source>
</reference>
<dbReference type="Proteomes" id="UP000272942">
    <property type="component" value="Unassembled WGS sequence"/>
</dbReference>
<gene>
    <name evidence="1" type="ORF">ECPE_LOCUS12742</name>
</gene>
<protein>
    <submittedName>
        <fullName evidence="3">Peptidase A1 domain-containing protein</fullName>
    </submittedName>
</protein>
<accession>A0A183B0K7</accession>
<dbReference type="AlphaFoldDB" id="A0A183B0K7"/>
<dbReference type="EMBL" id="UZAN01053517">
    <property type="protein sequence ID" value="VDP90014.1"/>
    <property type="molecule type" value="Genomic_DNA"/>
</dbReference>
<sequence>MGCSLVGSHISRVIQEYYKDGILNTTNRYCSRQCTPYDNILSGSGGRQACCKKEGCNMNWETARGDTQEIPNVDYLKPVPMEKSSATTSVLSTKPVTIGIDSVCLVGARMIEDKYFEETGQGGLISYTVLVNKGLVGSQVVN</sequence>
<reference evidence="3" key="1">
    <citation type="submission" date="2016-06" db="UniProtKB">
        <authorList>
            <consortium name="WormBaseParasite"/>
        </authorList>
    </citation>
    <scope>IDENTIFICATION</scope>
</reference>
<dbReference type="WBParaSite" id="ECPE_0001277801-mRNA-1">
    <property type="protein sequence ID" value="ECPE_0001277801-mRNA-1"/>
    <property type="gene ID" value="ECPE_0001277801"/>
</dbReference>
<evidence type="ECO:0000313" key="1">
    <source>
        <dbReference type="EMBL" id="VDP90014.1"/>
    </source>
</evidence>
<organism evidence="3">
    <name type="scientific">Echinostoma caproni</name>
    <dbReference type="NCBI Taxonomy" id="27848"/>
    <lineage>
        <taxon>Eukaryota</taxon>
        <taxon>Metazoa</taxon>
        <taxon>Spiralia</taxon>
        <taxon>Lophotrochozoa</taxon>
        <taxon>Platyhelminthes</taxon>
        <taxon>Trematoda</taxon>
        <taxon>Digenea</taxon>
        <taxon>Plagiorchiida</taxon>
        <taxon>Echinostomata</taxon>
        <taxon>Echinostomatoidea</taxon>
        <taxon>Echinostomatidae</taxon>
        <taxon>Echinostoma</taxon>
    </lineage>
</organism>
<evidence type="ECO:0000313" key="3">
    <source>
        <dbReference type="WBParaSite" id="ECPE_0001277801-mRNA-1"/>
    </source>
</evidence>
<proteinExistence type="predicted"/>